<proteinExistence type="predicted"/>
<dbReference type="InterPro" id="IPR011703">
    <property type="entry name" value="ATPase_AAA-3"/>
</dbReference>
<dbReference type="CDD" id="cd00009">
    <property type="entry name" value="AAA"/>
    <property type="match status" value="1"/>
</dbReference>
<evidence type="ECO:0000313" key="4">
    <source>
        <dbReference type="Proteomes" id="UP000606463"/>
    </source>
</evidence>
<evidence type="ECO:0000313" key="3">
    <source>
        <dbReference type="EMBL" id="HIP97960.1"/>
    </source>
</evidence>
<feature type="domain" description="ATPase AAA-3" evidence="1">
    <location>
        <begin position="33"/>
        <end position="163"/>
    </location>
</feature>
<protein>
    <submittedName>
        <fullName evidence="3">MoxR family ATPase</fullName>
    </submittedName>
</protein>
<accession>A0A9D1CEJ9</accession>
<dbReference type="InterPro" id="IPR050764">
    <property type="entry name" value="CbbQ/NirQ/NorQ/GpvN"/>
</dbReference>
<dbReference type="InterPro" id="IPR027417">
    <property type="entry name" value="P-loop_NTPase"/>
</dbReference>
<evidence type="ECO:0000259" key="2">
    <source>
        <dbReference type="Pfam" id="PF17863"/>
    </source>
</evidence>
<reference evidence="3" key="1">
    <citation type="journal article" date="2020" name="ISME J.">
        <title>Gammaproteobacteria mediating utilization of methyl-, sulfur- and petroleum organic compounds in deep ocean hydrothermal plumes.</title>
        <authorList>
            <person name="Zhou Z."/>
            <person name="Liu Y."/>
            <person name="Pan J."/>
            <person name="Cron B.R."/>
            <person name="Toner B.M."/>
            <person name="Anantharaman K."/>
            <person name="Breier J.A."/>
            <person name="Dick G.J."/>
            <person name="Li M."/>
        </authorList>
    </citation>
    <scope>NUCLEOTIDE SEQUENCE</scope>
    <source>
        <strain evidence="3">SZUA-1501</strain>
    </source>
</reference>
<dbReference type="GO" id="GO:0005524">
    <property type="term" value="F:ATP binding"/>
    <property type="evidence" value="ECO:0007669"/>
    <property type="project" value="InterPro"/>
</dbReference>
<dbReference type="GO" id="GO:0016887">
    <property type="term" value="F:ATP hydrolysis activity"/>
    <property type="evidence" value="ECO:0007669"/>
    <property type="project" value="InterPro"/>
</dbReference>
<dbReference type="Pfam" id="PF17863">
    <property type="entry name" value="AAA_lid_2"/>
    <property type="match status" value="1"/>
</dbReference>
<dbReference type="SUPFAM" id="SSF52540">
    <property type="entry name" value="P-loop containing nucleoside triphosphate hydrolases"/>
    <property type="match status" value="1"/>
</dbReference>
<organism evidence="3 4">
    <name type="scientific">Aquifex aeolicus</name>
    <dbReference type="NCBI Taxonomy" id="63363"/>
    <lineage>
        <taxon>Bacteria</taxon>
        <taxon>Pseudomonadati</taxon>
        <taxon>Aquificota</taxon>
        <taxon>Aquificia</taxon>
        <taxon>Aquificales</taxon>
        <taxon>Aquificaceae</taxon>
        <taxon>Aquifex</taxon>
    </lineage>
</organism>
<dbReference type="InterPro" id="IPR041628">
    <property type="entry name" value="ChlI/MoxR_AAA_lid"/>
</dbReference>
<name>A0A9D1CEJ9_AQUAO</name>
<dbReference type="Gene3D" id="1.10.8.80">
    <property type="entry name" value="Magnesium chelatase subunit I, C-Terminal domain"/>
    <property type="match status" value="1"/>
</dbReference>
<dbReference type="PANTHER" id="PTHR42759">
    <property type="entry name" value="MOXR FAMILY PROTEIN"/>
    <property type="match status" value="1"/>
</dbReference>
<comment type="caution">
    <text evidence="3">The sequence shown here is derived from an EMBL/GenBank/DDBJ whole genome shotgun (WGS) entry which is preliminary data.</text>
</comment>
<dbReference type="PIRSF" id="PIRSF002849">
    <property type="entry name" value="AAA_ATPase_chaperone_MoxR_prd"/>
    <property type="match status" value="1"/>
</dbReference>
<feature type="domain" description="ChlI/MoxR AAA lid" evidence="2">
    <location>
        <begin position="226"/>
        <end position="295"/>
    </location>
</feature>
<dbReference type="Proteomes" id="UP000606463">
    <property type="component" value="Unassembled WGS sequence"/>
</dbReference>
<dbReference type="EMBL" id="DQVE01000012">
    <property type="protein sequence ID" value="HIP97960.1"/>
    <property type="molecule type" value="Genomic_DNA"/>
</dbReference>
<evidence type="ECO:0000259" key="1">
    <source>
        <dbReference type="Pfam" id="PF07726"/>
    </source>
</evidence>
<dbReference type="PANTHER" id="PTHR42759:SF1">
    <property type="entry name" value="MAGNESIUM-CHELATASE SUBUNIT CHLD"/>
    <property type="match status" value="1"/>
</dbReference>
<dbReference type="Pfam" id="PF07726">
    <property type="entry name" value="AAA_3"/>
    <property type="match status" value="1"/>
</dbReference>
<dbReference type="AlphaFoldDB" id="A0A9D1CEJ9"/>
<dbReference type="Gene3D" id="3.40.50.300">
    <property type="entry name" value="P-loop containing nucleotide triphosphate hydrolases"/>
    <property type="match status" value="1"/>
</dbReference>
<sequence length="300" mass="33708">MFYLSLLDEIERVVKGKREVAEYLIATLLAQGHALIEDLPGVGKTLLALALAKVTGLDFKRFQFTSDTLPADILGTFVFYAKNGEFIFKAGPIFTNVFLADEINRASPKTQSALLEAMAEKQVTVEGQTFKLPRPFFVIATQNPIEEWGTFPLPQSELDRFMIKTSVGYPPPHIEKEILEGENPMELVKALKPVMGREKIIKEQKLVQKIVLLRESLDFAYKVVSETRKHPEVLVGVSTRGALHWVALAKALSHIRELDFVPKEILRESAVKVLAHRLVLKEGSSKTEKEIIEEILESTD</sequence>
<gene>
    <name evidence="3" type="ORF">EYH37_01140</name>
</gene>